<name>A0ABY0FIH4_9BACT</name>
<gene>
    <name evidence="2" type="ORF">G6CMJM_00251</name>
</gene>
<organism evidence="2 3">
    <name type="scientific">Candidatus Nanogingivalis gingivitcus</name>
    <dbReference type="NCBI Taxonomy" id="2171992"/>
    <lineage>
        <taxon>Bacteria</taxon>
        <taxon>Candidatus Saccharimonadota</taxon>
        <taxon>Candidatus Nanosyncoccalia</taxon>
        <taxon>Candidatus Nanogingivales</taxon>
        <taxon>Candidatus Nanogingivalaceae</taxon>
        <taxon>Candidatus Nanogingivalis</taxon>
    </lineage>
</organism>
<dbReference type="RefSeq" id="WP_129718669.1">
    <property type="nucleotide sequence ID" value="NZ_PRLK01000003.1"/>
</dbReference>
<reference evidence="2 3" key="1">
    <citation type="journal article" date="2018" name="bioRxiv">
        <title>Evidence of independent acquisition and adaption of ultra-small bacteria to human hosts across the highly diverse yet reduced genomes of the phylum Saccharibacteria.</title>
        <authorList>
            <person name="McLean J.S."/>
            <person name="Bor B."/>
            <person name="To T.T."/>
            <person name="Liu Q."/>
            <person name="Kearns K.A."/>
            <person name="Solden L.M."/>
            <person name="Wrighton K.C."/>
            <person name="He X."/>
            <person name="Shi W."/>
        </authorList>
    </citation>
    <scope>NUCLEOTIDE SEQUENCE [LARGE SCALE GENOMIC DNA]</scope>
    <source>
        <strain evidence="2 3">TM7_CMJM_G6_1_HOT_870</strain>
    </source>
</reference>
<comment type="caution">
    <text evidence="2">The sequence shown here is derived from an EMBL/GenBank/DDBJ whole genome shotgun (WGS) entry which is preliminary data.</text>
</comment>
<keyword evidence="1" id="KW-0472">Membrane</keyword>
<accession>A0ABY0FIH4</accession>
<protein>
    <submittedName>
        <fullName evidence="2">Uncharacterized protein</fullName>
    </submittedName>
</protein>
<evidence type="ECO:0000313" key="3">
    <source>
        <dbReference type="Proteomes" id="UP001190925"/>
    </source>
</evidence>
<dbReference type="EMBL" id="PRLK01000003">
    <property type="protein sequence ID" value="RYC72756.1"/>
    <property type="molecule type" value="Genomic_DNA"/>
</dbReference>
<feature type="transmembrane region" description="Helical" evidence="1">
    <location>
        <begin position="68"/>
        <end position="92"/>
    </location>
</feature>
<keyword evidence="1" id="KW-1133">Transmembrane helix</keyword>
<keyword evidence="3" id="KW-1185">Reference proteome</keyword>
<reference evidence="2 3" key="2">
    <citation type="journal article" date="2020" name="Cell Rep.">
        <title>Acquisition and Adaptation of Ultra-small Parasitic Reduced Genome Bacteria to Mammalian Hosts.</title>
        <authorList>
            <person name="McLean J.S."/>
            <person name="Bor B."/>
            <person name="Kerns K.A."/>
            <person name="Liu Q."/>
            <person name="To T.T."/>
            <person name="Solden L."/>
            <person name="Hendrickson E.L."/>
            <person name="Wrighton K."/>
            <person name="Shi W."/>
            <person name="He X."/>
        </authorList>
    </citation>
    <scope>NUCLEOTIDE SEQUENCE [LARGE SCALE GENOMIC DNA]</scope>
    <source>
        <strain evidence="2 3">TM7_CMJM_G6_1_HOT_870</strain>
    </source>
</reference>
<sequence length="97" mass="10580">MENNEVKNLTPIRKDKTGNIVQIAREPRKYSKTVLAIRSVCFWIMLITVVVLLAIAVTAIWIEAGETVAKSISTALVVLAGTGFVALIAPILDKTEE</sequence>
<evidence type="ECO:0000256" key="1">
    <source>
        <dbReference type="SAM" id="Phobius"/>
    </source>
</evidence>
<keyword evidence="1" id="KW-0812">Transmembrane</keyword>
<dbReference type="Proteomes" id="UP001190925">
    <property type="component" value="Unassembled WGS sequence"/>
</dbReference>
<evidence type="ECO:0000313" key="2">
    <source>
        <dbReference type="EMBL" id="RYC72756.1"/>
    </source>
</evidence>
<feature type="transmembrane region" description="Helical" evidence="1">
    <location>
        <begin position="35"/>
        <end position="62"/>
    </location>
</feature>
<proteinExistence type="predicted"/>